<dbReference type="InterPro" id="IPR053142">
    <property type="entry name" value="PchR_regulatory_protein"/>
</dbReference>
<dbReference type="EMBL" id="CP094358">
    <property type="protein sequence ID" value="UOB16728.1"/>
    <property type="molecule type" value="Genomic_DNA"/>
</dbReference>
<evidence type="ECO:0000313" key="4">
    <source>
        <dbReference type="EMBL" id="UOB16728.1"/>
    </source>
</evidence>
<dbReference type="Proteomes" id="UP000831290">
    <property type="component" value="Chromosome"/>
</dbReference>
<evidence type="ECO:0000313" key="5">
    <source>
        <dbReference type="Proteomes" id="UP000831290"/>
    </source>
</evidence>
<dbReference type="SUPFAM" id="SSF46689">
    <property type="entry name" value="Homeodomain-like"/>
    <property type="match status" value="1"/>
</dbReference>
<accession>A0A9E6ZQ47</accession>
<dbReference type="Gene3D" id="1.10.10.60">
    <property type="entry name" value="Homeodomain-like"/>
    <property type="match status" value="2"/>
</dbReference>
<keyword evidence="5" id="KW-1185">Reference proteome</keyword>
<dbReference type="KEGG" id="fbm:MQE35_13395"/>
<keyword evidence="1" id="KW-0805">Transcription regulation</keyword>
<name>A0A9E6ZQ47_9FLAO</name>
<dbReference type="InterPro" id="IPR018060">
    <property type="entry name" value="HTH_AraC"/>
</dbReference>
<dbReference type="PANTHER" id="PTHR47893:SF1">
    <property type="entry name" value="REGULATORY PROTEIN PCHR"/>
    <property type="match status" value="1"/>
</dbReference>
<dbReference type="Pfam" id="PF12833">
    <property type="entry name" value="HTH_18"/>
    <property type="match status" value="1"/>
</dbReference>
<dbReference type="RefSeq" id="WP_255841964.1">
    <property type="nucleotide sequence ID" value="NZ_CP094358.1"/>
</dbReference>
<dbReference type="PROSITE" id="PS01124">
    <property type="entry name" value="HTH_ARAC_FAMILY_2"/>
    <property type="match status" value="1"/>
</dbReference>
<keyword evidence="2" id="KW-0804">Transcription</keyword>
<protein>
    <submittedName>
        <fullName evidence="4">AraC family transcriptional regulator</fullName>
    </submittedName>
</protein>
<dbReference type="AlphaFoldDB" id="A0A9E6ZQ47"/>
<reference evidence="4" key="1">
    <citation type="submission" date="2022-03" db="EMBL/GenBank/DDBJ databases">
        <title>Description of Abyssus ytuae gen. nov., sp. nov., a novel member of the family Flavobacteriaceae isolated from the sediment of Mariana Trench.</title>
        <authorList>
            <person name="Zhang J."/>
            <person name="Xu X."/>
        </authorList>
    </citation>
    <scope>NUCLEOTIDE SEQUENCE</scope>
    <source>
        <strain evidence="4">MT3330</strain>
    </source>
</reference>
<evidence type="ECO:0000259" key="3">
    <source>
        <dbReference type="PROSITE" id="PS01124"/>
    </source>
</evidence>
<evidence type="ECO:0000256" key="1">
    <source>
        <dbReference type="ARBA" id="ARBA00023015"/>
    </source>
</evidence>
<organism evidence="4 5">
    <name type="scientific">Abyssalbus ytuae</name>
    <dbReference type="NCBI Taxonomy" id="2926907"/>
    <lineage>
        <taxon>Bacteria</taxon>
        <taxon>Pseudomonadati</taxon>
        <taxon>Bacteroidota</taxon>
        <taxon>Flavobacteriia</taxon>
        <taxon>Flavobacteriales</taxon>
        <taxon>Flavobacteriaceae</taxon>
        <taxon>Abyssalbus</taxon>
    </lineage>
</organism>
<gene>
    <name evidence="4" type="ORF">MQE35_13395</name>
</gene>
<dbReference type="GO" id="GO:0043565">
    <property type="term" value="F:sequence-specific DNA binding"/>
    <property type="evidence" value="ECO:0007669"/>
    <property type="project" value="InterPro"/>
</dbReference>
<dbReference type="SMART" id="SM00342">
    <property type="entry name" value="HTH_ARAC"/>
    <property type="match status" value="1"/>
</dbReference>
<dbReference type="InterPro" id="IPR009057">
    <property type="entry name" value="Homeodomain-like_sf"/>
</dbReference>
<sequence length="337" mass="39435">MIQIEIDCIHIDSILGELNKYLNGNLTTKWGENFLEFNNTIGEGIIKSMSFDWGLSLLSFDVTFNEELQLLLKISEISPMEFIFISKGYIKYKNNIDQKEEEFETFQNVIISNKPFSTKILTFPKGPLKANFIQILKKEYFKKKNHNLNYLNDTLFSVFKDENIHLPYKHLGNYNLKIADQIKELNELEDTGIIRTLGIEGQLNLILAMQLLEYDNYHNNDINASLSKKEISKINDISHYIIENISEPLTLKILSQKSGLNPKKLQLGFRVLYSKSVNEYIRQLKLEIARDYLKNTDLSISEIVYEIGLKSRSYFSKIFYEKYGLLPMDYKKNMRKK</sequence>
<dbReference type="PANTHER" id="PTHR47893">
    <property type="entry name" value="REGULATORY PROTEIN PCHR"/>
    <property type="match status" value="1"/>
</dbReference>
<proteinExistence type="predicted"/>
<feature type="domain" description="HTH araC/xylS-type" evidence="3">
    <location>
        <begin position="235"/>
        <end position="333"/>
    </location>
</feature>
<dbReference type="GO" id="GO:0003700">
    <property type="term" value="F:DNA-binding transcription factor activity"/>
    <property type="evidence" value="ECO:0007669"/>
    <property type="project" value="InterPro"/>
</dbReference>
<evidence type="ECO:0000256" key="2">
    <source>
        <dbReference type="ARBA" id="ARBA00023163"/>
    </source>
</evidence>